<comment type="caution">
    <text evidence="2">The sequence shown here is derived from an EMBL/GenBank/DDBJ whole genome shotgun (WGS) entry which is preliminary data.</text>
</comment>
<proteinExistence type="predicted"/>
<dbReference type="Proteomes" id="UP001202281">
    <property type="component" value="Unassembled WGS sequence"/>
</dbReference>
<evidence type="ECO:0000313" key="2">
    <source>
        <dbReference type="EMBL" id="MCJ2189147.1"/>
    </source>
</evidence>
<feature type="non-terminal residue" evidence="2">
    <location>
        <position position="1"/>
    </location>
</feature>
<protein>
    <submittedName>
        <fullName evidence="2">Uncharacterized protein</fullName>
    </submittedName>
</protein>
<organism evidence="2 3">
    <name type="scientific">Novosphingobium beihaiensis</name>
    <dbReference type="NCBI Taxonomy" id="2930389"/>
    <lineage>
        <taxon>Bacteria</taxon>
        <taxon>Pseudomonadati</taxon>
        <taxon>Pseudomonadota</taxon>
        <taxon>Alphaproteobacteria</taxon>
        <taxon>Sphingomonadales</taxon>
        <taxon>Sphingomonadaceae</taxon>
        <taxon>Novosphingobium</taxon>
    </lineage>
</organism>
<feature type="compositionally biased region" description="Polar residues" evidence="1">
    <location>
        <begin position="66"/>
        <end position="80"/>
    </location>
</feature>
<name>A0ABT0BVN9_9SPHN</name>
<dbReference type="EMBL" id="JALHLG010000068">
    <property type="protein sequence ID" value="MCJ2189147.1"/>
    <property type="molecule type" value="Genomic_DNA"/>
</dbReference>
<gene>
    <name evidence="2" type="ORF">MTR66_20345</name>
</gene>
<accession>A0ABT0BVN9</accession>
<evidence type="ECO:0000313" key="3">
    <source>
        <dbReference type="Proteomes" id="UP001202281"/>
    </source>
</evidence>
<feature type="region of interest" description="Disordered" evidence="1">
    <location>
        <begin position="62"/>
        <end position="87"/>
    </location>
</feature>
<reference evidence="2 3" key="1">
    <citation type="submission" date="2022-04" db="EMBL/GenBank/DDBJ databases">
        <title>Identification of a novel bacterium isolated from mangrove sediments.</title>
        <authorList>
            <person name="Pan X."/>
        </authorList>
    </citation>
    <scope>NUCLEOTIDE SEQUENCE [LARGE SCALE GENOMIC DNA]</scope>
    <source>
        <strain evidence="2 3">B2638</strain>
    </source>
</reference>
<dbReference type="RefSeq" id="WP_243924412.1">
    <property type="nucleotide sequence ID" value="NZ_JALHLG010000068.1"/>
</dbReference>
<keyword evidence="3" id="KW-1185">Reference proteome</keyword>
<sequence length="87" mass="9652">DPGSAALQRDLSVSYWKLASLSDPEFPWSRVVTKLEEMESAGTLFPVDRRFLIQARIRASKERNGAVNTGPVSRSTTQNLAEEGETQ</sequence>
<evidence type="ECO:0000256" key="1">
    <source>
        <dbReference type="SAM" id="MobiDB-lite"/>
    </source>
</evidence>